<evidence type="ECO:0000313" key="3">
    <source>
        <dbReference type="Proteomes" id="UP000008467"/>
    </source>
</evidence>
<evidence type="ECO:0000313" key="2">
    <source>
        <dbReference type="EMBL" id="ADZ82329.1"/>
    </source>
</evidence>
<dbReference type="HOGENOM" id="CLU_3150876_0_0_9"/>
<accession>F2JMB8</accession>
<keyword evidence="3" id="KW-1185">Reference proteome</keyword>
<name>F2JMB8_CELLD</name>
<keyword evidence="1" id="KW-0812">Transmembrane</keyword>
<dbReference type="AlphaFoldDB" id="F2JMB8"/>
<keyword evidence="1" id="KW-0472">Membrane</keyword>
<sequence length="48" mass="5365">MSIILMGIIGAVQLVLLGHYFFCGLKYKKRAKDKKVVGEELIELVNGK</sequence>
<proteinExistence type="predicted"/>
<evidence type="ECO:0000256" key="1">
    <source>
        <dbReference type="SAM" id="Phobius"/>
    </source>
</evidence>
<gene>
    <name evidence="2" type="ordered locus">Clole_0595</name>
</gene>
<dbReference type="KEGG" id="cle:Clole_0595"/>
<dbReference type="Proteomes" id="UP000008467">
    <property type="component" value="Chromosome"/>
</dbReference>
<keyword evidence="1" id="KW-1133">Transmembrane helix</keyword>
<dbReference type="STRING" id="642492.Clole_0595"/>
<protein>
    <submittedName>
        <fullName evidence="2">Uncharacterized protein</fullName>
    </submittedName>
</protein>
<feature type="transmembrane region" description="Helical" evidence="1">
    <location>
        <begin position="6"/>
        <end position="25"/>
    </location>
</feature>
<organism evidence="2 3">
    <name type="scientific">Cellulosilyticum lentocellum (strain ATCC 49066 / DSM 5427 / NCIMB 11756 / RHM5)</name>
    <name type="common">Clostridium lentocellum</name>
    <dbReference type="NCBI Taxonomy" id="642492"/>
    <lineage>
        <taxon>Bacteria</taxon>
        <taxon>Bacillati</taxon>
        <taxon>Bacillota</taxon>
        <taxon>Clostridia</taxon>
        <taxon>Lachnospirales</taxon>
        <taxon>Cellulosilyticaceae</taxon>
        <taxon>Cellulosilyticum</taxon>
    </lineage>
</organism>
<dbReference type="RefSeq" id="WP_013655630.1">
    <property type="nucleotide sequence ID" value="NC_015275.1"/>
</dbReference>
<dbReference type="EMBL" id="CP002582">
    <property type="protein sequence ID" value="ADZ82329.1"/>
    <property type="molecule type" value="Genomic_DNA"/>
</dbReference>
<reference evidence="2 3" key="1">
    <citation type="journal article" date="2011" name="J. Bacteriol.">
        <title>Complete genome sequence of the cellulose-degrading bacterium Cellulosilyticum lentocellum.</title>
        <authorList>
            <consortium name="US DOE Joint Genome Institute"/>
            <person name="Miller D.A."/>
            <person name="Suen G."/>
            <person name="Bruce D."/>
            <person name="Copeland A."/>
            <person name="Cheng J.F."/>
            <person name="Detter C."/>
            <person name="Goodwin L.A."/>
            <person name="Han C.S."/>
            <person name="Hauser L.J."/>
            <person name="Land M.L."/>
            <person name="Lapidus A."/>
            <person name="Lucas S."/>
            <person name="Meincke L."/>
            <person name="Pitluck S."/>
            <person name="Tapia R."/>
            <person name="Teshima H."/>
            <person name="Woyke T."/>
            <person name="Fox B.G."/>
            <person name="Angert E.R."/>
            <person name="Currie C.R."/>
        </authorList>
    </citation>
    <scope>NUCLEOTIDE SEQUENCE [LARGE SCALE GENOMIC DNA]</scope>
    <source>
        <strain evidence="3">ATCC 49066 / DSM 5427 / NCIMB 11756 / RHM5</strain>
    </source>
</reference>